<dbReference type="Proteomes" id="UP000178849">
    <property type="component" value="Unassembled WGS sequence"/>
</dbReference>
<dbReference type="STRING" id="1798550.A2927_02505"/>
<organism evidence="1 2">
    <name type="scientific">Candidatus Komeilibacteria bacterium RIFCSPLOWO2_01_FULL_45_10</name>
    <dbReference type="NCBI Taxonomy" id="1798550"/>
    <lineage>
        <taxon>Bacteria</taxon>
        <taxon>Candidatus Komeiliibacteriota</taxon>
    </lineage>
</organism>
<sequence length="334" mass="37558">MPQKIKIIVTHPHFQADTLAALALLSYFGEGKYPGIGDAAIKFLPQLPAGETASTLEKQGILALDMGGGKFDHHQKDRLQEKECLTDLVIKDLGLQNNPAIDKIRRYARRDDLEGKGTLSNDLLDRAFGLSGLIQNLNRRYRDHPQRVVQIVLPLLEAHLWEEEQRHTVFPQEYQKAKAAGKAQEFTVFQGKKLVRIAMIESDINGMAGFLRAYSKTKADLVVQKLSSGHVNIISNQSRQIDLQGVIALLRIEEARKKRIPFDKFPKKNLTAKGKIAGLEEWYYDTAANSIQNGGIRPETAPPTHLTLKDVKEILENGLDTNKLSNKYPEFFLK</sequence>
<gene>
    <name evidence="1" type="ORF">A2927_02505</name>
</gene>
<name>A0A1G2BMY4_9BACT</name>
<reference evidence="1 2" key="1">
    <citation type="journal article" date="2016" name="Nat. Commun.">
        <title>Thousands of microbial genomes shed light on interconnected biogeochemical processes in an aquifer system.</title>
        <authorList>
            <person name="Anantharaman K."/>
            <person name="Brown C.T."/>
            <person name="Hug L.A."/>
            <person name="Sharon I."/>
            <person name="Castelle C.J."/>
            <person name="Probst A.J."/>
            <person name="Thomas B.C."/>
            <person name="Singh A."/>
            <person name="Wilkins M.J."/>
            <person name="Karaoz U."/>
            <person name="Brodie E.L."/>
            <person name="Williams K.H."/>
            <person name="Hubbard S.S."/>
            <person name="Banfield J.F."/>
        </authorList>
    </citation>
    <scope>NUCLEOTIDE SEQUENCE [LARGE SCALE GENOMIC DNA]</scope>
</reference>
<comment type="caution">
    <text evidence="1">The sequence shown here is derived from an EMBL/GenBank/DDBJ whole genome shotgun (WGS) entry which is preliminary data.</text>
</comment>
<dbReference type="EMBL" id="MHKL01000010">
    <property type="protein sequence ID" value="OGY89680.1"/>
    <property type="molecule type" value="Genomic_DNA"/>
</dbReference>
<evidence type="ECO:0000313" key="1">
    <source>
        <dbReference type="EMBL" id="OGY89680.1"/>
    </source>
</evidence>
<protein>
    <submittedName>
        <fullName evidence="1">Uncharacterized protein</fullName>
    </submittedName>
</protein>
<dbReference type="AlphaFoldDB" id="A0A1G2BMY4"/>
<proteinExistence type="predicted"/>
<accession>A0A1G2BMY4</accession>
<evidence type="ECO:0000313" key="2">
    <source>
        <dbReference type="Proteomes" id="UP000178849"/>
    </source>
</evidence>